<dbReference type="Proteomes" id="UP001497457">
    <property type="component" value="Chromosome 26rd"/>
</dbReference>
<keyword evidence="2" id="KW-1185">Reference proteome</keyword>
<proteinExistence type="predicted"/>
<gene>
    <name evidence="1" type="ORF">URODEC1_LOCUS64953</name>
</gene>
<reference evidence="2" key="1">
    <citation type="submission" date="2024-06" db="EMBL/GenBank/DDBJ databases">
        <authorList>
            <person name="Ryan C."/>
        </authorList>
    </citation>
    <scope>NUCLEOTIDE SEQUENCE [LARGE SCALE GENOMIC DNA]</scope>
</reference>
<sequence>MDNAAKVPYQAVLTEIDSTEWPTDFDGSKLDLRPFQYHMGKLDPVTVMVKRGTKDNQISSSTYEILRGVKLPNVHPVEIFYDKGYGWLVIPCIDGTLMGWMQSEHGKSMFQGEGDEKQMSQQFRDMLIDICNGLDKLSQKRIFPRKFGIGDIYIKLVSGIPKIRLLLTDVQKKEFSPSNVDFRGKLDDIITKCCEIRSIQLNHLSRQFKWCISADPKNFSWITQSLPDFLKSYPNAWTTREKECYLMNIVSGGHLPWHGVKSRIRGSPNDDLKEKGSPIDWPRNIHGSVIPELLKIIQLGGKWVKNPDDRFDYIHQCRNCYKHFSELPAENQSDLGGSPQGLIAKMEEWDPNIWIKLYHIFGALVRM</sequence>
<dbReference type="EMBL" id="OZ075136">
    <property type="protein sequence ID" value="CAL5000643.1"/>
    <property type="molecule type" value="Genomic_DNA"/>
</dbReference>
<dbReference type="AlphaFoldDB" id="A0ABC9BHP3"/>
<evidence type="ECO:0000313" key="1">
    <source>
        <dbReference type="EMBL" id="CAL5000643.1"/>
    </source>
</evidence>
<name>A0ABC9BHP3_9POAL</name>
<protein>
    <submittedName>
        <fullName evidence="1">Uncharacterized protein</fullName>
    </submittedName>
</protein>
<evidence type="ECO:0000313" key="2">
    <source>
        <dbReference type="Proteomes" id="UP001497457"/>
    </source>
</evidence>
<accession>A0ABC9BHP3</accession>
<organism evidence="1 2">
    <name type="scientific">Urochloa decumbens</name>
    <dbReference type="NCBI Taxonomy" id="240449"/>
    <lineage>
        <taxon>Eukaryota</taxon>
        <taxon>Viridiplantae</taxon>
        <taxon>Streptophyta</taxon>
        <taxon>Embryophyta</taxon>
        <taxon>Tracheophyta</taxon>
        <taxon>Spermatophyta</taxon>
        <taxon>Magnoliopsida</taxon>
        <taxon>Liliopsida</taxon>
        <taxon>Poales</taxon>
        <taxon>Poaceae</taxon>
        <taxon>PACMAD clade</taxon>
        <taxon>Panicoideae</taxon>
        <taxon>Panicodae</taxon>
        <taxon>Paniceae</taxon>
        <taxon>Melinidinae</taxon>
        <taxon>Urochloa</taxon>
    </lineage>
</organism>
<reference evidence="1 2" key="2">
    <citation type="submission" date="2024-10" db="EMBL/GenBank/DDBJ databases">
        <authorList>
            <person name="Ryan C."/>
        </authorList>
    </citation>
    <scope>NUCLEOTIDE SEQUENCE [LARGE SCALE GENOMIC DNA]</scope>
</reference>